<dbReference type="PROSITE" id="PS50948">
    <property type="entry name" value="PAN"/>
    <property type="match status" value="1"/>
</dbReference>
<dbReference type="Gene3D" id="2.90.10.10">
    <property type="entry name" value="Bulb-type lectin domain"/>
    <property type="match status" value="2"/>
</dbReference>
<evidence type="ECO:0000256" key="5">
    <source>
        <dbReference type="ARBA" id="ARBA00022692"/>
    </source>
</evidence>
<dbReference type="FunFam" id="1.10.510.10:FF:000537">
    <property type="entry name" value="Putative receptor-like protein kinase"/>
    <property type="match status" value="1"/>
</dbReference>
<dbReference type="InterPro" id="IPR003609">
    <property type="entry name" value="Pan_app"/>
</dbReference>
<feature type="domain" description="Apple" evidence="22">
    <location>
        <begin position="338"/>
        <end position="417"/>
    </location>
</feature>
<keyword evidence="11 19" id="KW-0472">Membrane</keyword>
<keyword evidence="7 17" id="KW-0547">Nucleotide-binding</keyword>
<dbReference type="GO" id="GO:0005524">
    <property type="term" value="F:ATP binding"/>
    <property type="evidence" value="ECO:0007669"/>
    <property type="project" value="UniProtKB-UniRule"/>
</dbReference>
<evidence type="ECO:0000256" key="4">
    <source>
        <dbReference type="ARBA" id="ARBA00022679"/>
    </source>
</evidence>
<dbReference type="SUPFAM" id="SSF51110">
    <property type="entry name" value="alpha-D-mannose-specific plant lectins"/>
    <property type="match status" value="1"/>
</dbReference>
<dbReference type="PANTHER" id="PTHR47974">
    <property type="entry name" value="OS07G0415500 PROTEIN"/>
    <property type="match status" value="1"/>
</dbReference>
<dbReference type="PROSITE" id="PS00108">
    <property type="entry name" value="PROTEIN_KINASE_ST"/>
    <property type="match status" value="1"/>
</dbReference>
<keyword evidence="2 17" id="KW-0723">Serine/threonine-protein kinase</keyword>
<keyword evidence="8 17" id="KW-0418">Kinase</keyword>
<comment type="catalytic activity">
    <reaction evidence="16 17">
        <text>L-seryl-[protein] + ATP = O-phospho-L-seryl-[protein] + ADP + H(+)</text>
        <dbReference type="Rhea" id="RHEA:17989"/>
        <dbReference type="Rhea" id="RHEA-COMP:9863"/>
        <dbReference type="Rhea" id="RHEA-COMP:11604"/>
        <dbReference type="ChEBI" id="CHEBI:15378"/>
        <dbReference type="ChEBI" id="CHEBI:29999"/>
        <dbReference type="ChEBI" id="CHEBI:30616"/>
        <dbReference type="ChEBI" id="CHEBI:83421"/>
        <dbReference type="ChEBI" id="CHEBI:456216"/>
        <dbReference type="EC" id="2.7.11.1"/>
    </reaction>
</comment>
<feature type="domain" description="Bulb-type lectin" evidence="21">
    <location>
        <begin position="41"/>
        <end position="160"/>
    </location>
</feature>
<evidence type="ECO:0000256" key="3">
    <source>
        <dbReference type="ARBA" id="ARBA00022536"/>
    </source>
</evidence>
<dbReference type="FunFam" id="3.30.200.20:FF:000059">
    <property type="entry name" value="S-receptor-like serine/threonine-protein kinase"/>
    <property type="match status" value="1"/>
</dbReference>
<dbReference type="AlphaFoldDB" id="A0A7N2N785"/>
<dbReference type="PROSITE" id="PS50011">
    <property type="entry name" value="PROTEIN_KINASE_DOM"/>
    <property type="match status" value="1"/>
</dbReference>
<evidence type="ECO:0000256" key="10">
    <source>
        <dbReference type="ARBA" id="ARBA00022989"/>
    </source>
</evidence>
<dbReference type="InterPro" id="IPR008271">
    <property type="entry name" value="Ser/Thr_kinase_AS"/>
</dbReference>
<dbReference type="CDD" id="cd01098">
    <property type="entry name" value="PAN_AP_plant"/>
    <property type="match status" value="1"/>
</dbReference>
<feature type="binding site" evidence="18">
    <location>
        <position position="536"/>
    </location>
    <ligand>
        <name>ATP</name>
        <dbReference type="ChEBI" id="CHEBI:30616"/>
    </ligand>
</feature>
<dbReference type="PIRSF" id="PIRSF000641">
    <property type="entry name" value="SRK"/>
    <property type="match status" value="1"/>
</dbReference>
<dbReference type="CDD" id="cd00028">
    <property type="entry name" value="B_lectin"/>
    <property type="match status" value="1"/>
</dbReference>
<dbReference type="EnsemblPlants" id="QL93p0100_0078:mrna">
    <property type="protein sequence ID" value="QL93p0100_0078:mrna:CDS:1"/>
    <property type="gene ID" value="QL93p0100_0078"/>
</dbReference>
<evidence type="ECO:0000256" key="14">
    <source>
        <dbReference type="ARBA" id="ARBA00023180"/>
    </source>
</evidence>
<dbReference type="Gene3D" id="3.50.4.10">
    <property type="entry name" value="Hepatocyte Growth Factor"/>
    <property type="match status" value="1"/>
</dbReference>
<evidence type="ECO:0000256" key="7">
    <source>
        <dbReference type="ARBA" id="ARBA00022741"/>
    </source>
</evidence>
<dbReference type="GO" id="GO:0016020">
    <property type="term" value="C:membrane"/>
    <property type="evidence" value="ECO:0007669"/>
    <property type="project" value="UniProtKB-SubCell"/>
</dbReference>
<dbReference type="SMART" id="SM00473">
    <property type="entry name" value="PAN_AP"/>
    <property type="match status" value="1"/>
</dbReference>
<dbReference type="InterPro" id="IPR011009">
    <property type="entry name" value="Kinase-like_dom_sf"/>
</dbReference>
<keyword evidence="5 19" id="KW-0812">Transmembrane</keyword>
<feature type="transmembrane region" description="Helical" evidence="19">
    <location>
        <begin position="451"/>
        <end position="474"/>
    </location>
</feature>
<dbReference type="PANTHER" id="PTHR47974:SF3">
    <property type="entry name" value="RECEPTOR-LIKE SERINE_THREONINE-PROTEIN KINASE"/>
    <property type="match status" value="1"/>
</dbReference>
<protein>
    <recommendedName>
        <fullName evidence="17">Receptor-like serine/threonine-protein kinase</fullName>
        <ecNumber evidence="17">2.7.11.1</ecNumber>
    </recommendedName>
</protein>
<evidence type="ECO:0000313" key="23">
    <source>
        <dbReference type="EnsemblPlants" id="QL93p0100_0078:mrna:CDS:1"/>
    </source>
</evidence>
<evidence type="ECO:0000256" key="13">
    <source>
        <dbReference type="ARBA" id="ARBA00023170"/>
    </source>
</evidence>
<evidence type="ECO:0000256" key="1">
    <source>
        <dbReference type="ARBA" id="ARBA00004479"/>
    </source>
</evidence>
<dbReference type="Pfam" id="PF00954">
    <property type="entry name" value="S_locus_glycop"/>
    <property type="match status" value="1"/>
</dbReference>
<organism evidence="23 24">
    <name type="scientific">Quercus lobata</name>
    <name type="common">Valley oak</name>
    <dbReference type="NCBI Taxonomy" id="97700"/>
    <lineage>
        <taxon>Eukaryota</taxon>
        <taxon>Viridiplantae</taxon>
        <taxon>Streptophyta</taxon>
        <taxon>Embryophyta</taxon>
        <taxon>Tracheophyta</taxon>
        <taxon>Spermatophyta</taxon>
        <taxon>Magnoliopsida</taxon>
        <taxon>eudicotyledons</taxon>
        <taxon>Gunneridae</taxon>
        <taxon>Pentapetalae</taxon>
        <taxon>rosids</taxon>
        <taxon>fabids</taxon>
        <taxon>Fagales</taxon>
        <taxon>Fagaceae</taxon>
        <taxon>Quercus</taxon>
    </lineage>
</organism>
<feature type="domain" description="Protein kinase" evidence="20">
    <location>
        <begin position="508"/>
        <end position="781"/>
    </location>
</feature>
<keyword evidence="14" id="KW-0325">Glycoprotein</keyword>
<reference evidence="23" key="1">
    <citation type="submission" date="2021-01" db="UniProtKB">
        <authorList>
            <consortium name="EnsemblPlants"/>
        </authorList>
    </citation>
    <scope>IDENTIFICATION</scope>
</reference>
<dbReference type="InterPro" id="IPR000858">
    <property type="entry name" value="S_locus_glycoprot_dom"/>
</dbReference>
<keyword evidence="6" id="KW-0732">Signal</keyword>
<evidence type="ECO:0000256" key="6">
    <source>
        <dbReference type="ARBA" id="ARBA00022729"/>
    </source>
</evidence>
<dbReference type="InterPro" id="IPR000719">
    <property type="entry name" value="Prot_kinase_dom"/>
</dbReference>
<dbReference type="InterPro" id="IPR036426">
    <property type="entry name" value="Bulb-type_lectin_dom_sf"/>
</dbReference>
<dbReference type="Gene3D" id="1.10.510.10">
    <property type="entry name" value="Transferase(Phosphotransferase) domain 1"/>
    <property type="match status" value="1"/>
</dbReference>
<evidence type="ECO:0000313" key="24">
    <source>
        <dbReference type="Proteomes" id="UP000594261"/>
    </source>
</evidence>
<sequence length="781" mass="87759">MVFPYPVPLWLELSIMGSLVFFHFLLLSLSFPFPLSSSAVVISNGTSLSIENPDILISPNGDFSAGFYSVGDNAFCFAIWFSNSRTVVWMANRDQPVNGKHPKLSILETGNLILTDASNLNVKVWATNTASLSSVQLFLYDTGNLVLRNKEGVLWESFDFPTDTLLPEQRLTRNTKLVSSRSQANYSPGLYELSFNNSGFLRLLYNSSDSSSYWVPSPLSWPLYNNSRIAVLNVIGNFSSSDNFTFMSADYGAVLHRRLTLDYDGNLRLYSWEEEGQTWVVSWQAIQSPCGIPGGCGANSFCSYGIGTGRKCSCSPGYKMKNRSNWADGCEPEVYISCTEMPKSELGFVLLSHVDFFGYDFTIFPNYTFDQCSDQCLTACDCKAFQYRGDSNCYLKTRLLNGIRSPHLWGDIYLKLQKSKILSDANPLEEFCLICSSDHTLQSCKKGTMKFMLWFVGGVGGLEIFSIIVVWCLFNKTQRSLCVYKQAYDRAAIGFRKFTYTELKKATKSFTEEIGRGAGGIVYKGVLSDNRVAAIKRLHEANQGEDEFLAEVSIIGRINHMNLIEMWGCCAEGKHRILVYEYMEHGSLAKNLSSKALDWEKRIKIVVGTARGLAYLHEDCLDWILHCDVKPQNILLDSNYQPKVADFGLSKLQNRGVFMNTSFSKIRGTQGYMAPDWVFNLPITSKVDVYSYGIVVLEMVTGVGPLGHKRLVTWVREVMNRVAANTSSLEELIDPLLEGKYDIGMMETLVEIALQCVEEDRDERPTMSQVVEMLLGQEKDS</sequence>
<evidence type="ECO:0000256" key="8">
    <source>
        <dbReference type="ARBA" id="ARBA00022777"/>
    </source>
</evidence>
<dbReference type="CDD" id="cd14066">
    <property type="entry name" value="STKc_IRAK"/>
    <property type="match status" value="1"/>
</dbReference>
<evidence type="ECO:0000256" key="17">
    <source>
        <dbReference type="PIRNR" id="PIRNR000641"/>
    </source>
</evidence>
<keyword evidence="4 17" id="KW-0808">Transferase</keyword>
<keyword evidence="12" id="KW-1015">Disulfide bond</keyword>
<keyword evidence="9 17" id="KW-0067">ATP-binding</keyword>
<keyword evidence="24" id="KW-1185">Reference proteome</keyword>
<comment type="catalytic activity">
    <reaction evidence="15 17">
        <text>L-threonyl-[protein] + ATP = O-phospho-L-threonyl-[protein] + ADP + H(+)</text>
        <dbReference type="Rhea" id="RHEA:46608"/>
        <dbReference type="Rhea" id="RHEA-COMP:11060"/>
        <dbReference type="Rhea" id="RHEA-COMP:11605"/>
        <dbReference type="ChEBI" id="CHEBI:15378"/>
        <dbReference type="ChEBI" id="CHEBI:30013"/>
        <dbReference type="ChEBI" id="CHEBI:30616"/>
        <dbReference type="ChEBI" id="CHEBI:61977"/>
        <dbReference type="ChEBI" id="CHEBI:456216"/>
        <dbReference type="EC" id="2.7.11.1"/>
    </reaction>
</comment>
<evidence type="ECO:0000256" key="12">
    <source>
        <dbReference type="ARBA" id="ARBA00023157"/>
    </source>
</evidence>
<dbReference type="Gramene" id="QL93p0100_0078:mrna">
    <property type="protein sequence ID" value="QL93p0100_0078:mrna:CDS:1"/>
    <property type="gene ID" value="QL93p0100_0078"/>
</dbReference>
<evidence type="ECO:0000256" key="9">
    <source>
        <dbReference type="ARBA" id="ARBA00022840"/>
    </source>
</evidence>
<dbReference type="Pfam" id="PF00069">
    <property type="entry name" value="Pkinase"/>
    <property type="match status" value="1"/>
</dbReference>
<evidence type="ECO:0000256" key="2">
    <source>
        <dbReference type="ARBA" id="ARBA00022527"/>
    </source>
</evidence>
<evidence type="ECO:0000256" key="19">
    <source>
        <dbReference type="SAM" id="Phobius"/>
    </source>
</evidence>
<dbReference type="SUPFAM" id="SSF56112">
    <property type="entry name" value="Protein kinase-like (PK-like)"/>
    <property type="match status" value="1"/>
</dbReference>
<dbReference type="Proteomes" id="UP000594261">
    <property type="component" value="Unassembled WGS sequence"/>
</dbReference>
<evidence type="ECO:0000256" key="18">
    <source>
        <dbReference type="PROSITE-ProRule" id="PRU10141"/>
    </source>
</evidence>
<dbReference type="InterPro" id="IPR024171">
    <property type="entry name" value="SRK-like_kinase"/>
</dbReference>
<dbReference type="GO" id="GO:0048544">
    <property type="term" value="P:recognition of pollen"/>
    <property type="evidence" value="ECO:0007669"/>
    <property type="project" value="InterPro"/>
</dbReference>
<proteinExistence type="inferred from homology"/>
<evidence type="ECO:0000259" key="22">
    <source>
        <dbReference type="PROSITE" id="PS50948"/>
    </source>
</evidence>
<dbReference type="GO" id="GO:0004674">
    <property type="term" value="F:protein serine/threonine kinase activity"/>
    <property type="evidence" value="ECO:0007669"/>
    <property type="project" value="UniProtKB-KW"/>
</dbReference>
<dbReference type="InParanoid" id="A0A7N2N785"/>
<evidence type="ECO:0000259" key="21">
    <source>
        <dbReference type="PROSITE" id="PS50927"/>
    </source>
</evidence>
<evidence type="ECO:0000259" key="20">
    <source>
        <dbReference type="PROSITE" id="PS50011"/>
    </source>
</evidence>
<dbReference type="PROSITE" id="PS00107">
    <property type="entry name" value="PROTEIN_KINASE_ATP"/>
    <property type="match status" value="1"/>
</dbReference>
<dbReference type="CDD" id="cd00053">
    <property type="entry name" value="EGF"/>
    <property type="match status" value="1"/>
</dbReference>
<dbReference type="PROSITE" id="PS50927">
    <property type="entry name" value="BULB_LECTIN"/>
    <property type="match status" value="1"/>
</dbReference>
<comment type="subcellular location">
    <subcellularLocation>
        <location evidence="1">Membrane</location>
        <topology evidence="1">Single-pass type I membrane protein</topology>
    </subcellularLocation>
</comment>
<dbReference type="EC" id="2.7.11.1" evidence="17"/>
<keyword evidence="3" id="KW-0245">EGF-like domain</keyword>
<dbReference type="InterPro" id="IPR017441">
    <property type="entry name" value="Protein_kinase_ATP_BS"/>
</dbReference>
<dbReference type="InterPro" id="IPR001480">
    <property type="entry name" value="Bulb-type_lectin_dom"/>
</dbReference>
<dbReference type="Gene3D" id="3.30.200.20">
    <property type="entry name" value="Phosphorylase Kinase, domain 1"/>
    <property type="match status" value="1"/>
</dbReference>
<keyword evidence="13" id="KW-0675">Receptor</keyword>
<dbReference type="SMART" id="SM00108">
    <property type="entry name" value="B_lectin"/>
    <property type="match status" value="1"/>
</dbReference>
<dbReference type="Pfam" id="PF08276">
    <property type="entry name" value="PAN_2"/>
    <property type="match status" value="1"/>
</dbReference>
<accession>A0A7N2N785</accession>
<name>A0A7N2N785_QUELO</name>
<comment type="similarity">
    <text evidence="17">Belongs to the protein kinase superfamily. Ser/Thr protein kinase family.</text>
</comment>
<evidence type="ECO:0000256" key="15">
    <source>
        <dbReference type="ARBA" id="ARBA00047899"/>
    </source>
</evidence>
<evidence type="ECO:0000256" key="16">
    <source>
        <dbReference type="ARBA" id="ARBA00048679"/>
    </source>
</evidence>
<evidence type="ECO:0000256" key="11">
    <source>
        <dbReference type="ARBA" id="ARBA00023136"/>
    </source>
</evidence>
<dbReference type="Pfam" id="PF01453">
    <property type="entry name" value="B_lectin"/>
    <property type="match status" value="1"/>
</dbReference>
<dbReference type="SMART" id="SM00220">
    <property type="entry name" value="S_TKc"/>
    <property type="match status" value="1"/>
</dbReference>
<dbReference type="OMA" id="NESWIMD"/>
<keyword evidence="10 19" id="KW-1133">Transmembrane helix</keyword>